<name>A0A9P7KQG7_9HYPO</name>
<dbReference type="PANTHER" id="PTHR37534:SF46">
    <property type="entry name" value="ZN(II)2CYS6 TRANSCRIPTION FACTOR (EUROFUNG)"/>
    <property type="match status" value="1"/>
</dbReference>
<evidence type="ECO:0000256" key="2">
    <source>
        <dbReference type="ARBA" id="ARBA00023242"/>
    </source>
</evidence>
<reference evidence="4" key="1">
    <citation type="submission" date="2021-04" db="EMBL/GenBank/DDBJ databases">
        <title>Draft genome of Fusarium avenaceum strain F156N33, isolated from an atmospheric sample in Virginia.</title>
        <authorList>
            <person name="Yang S."/>
            <person name="Vinatzer B.A."/>
            <person name="Coleman J."/>
        </authorList>
    </citation>
    <scope>NUCLEOTIDE SEQUENCE</scope>
    <source>
        <strain evidence="4">F156N33</strain>
    </source>
</reference>
<protein>
    <recommendedName>
        <fullName evidence="3">Zn(2)-C6 fungal-type domain-containing protein</fullName>
    </recommendedName>
</protein>
<dbReference type="PROSITE" id="PS50048">
    <property type="entry name" value="ZN2_CY6_FUNGAL_2"/>
    <property type="match status" value="1"/>
</dbReference>
<dbReference type="CDD" id="cd00067">
    <property type="entry name" value="GAL4"/>
    <property type="match status" value="1"/>
</dbReference>
<dbReference type="GO" id="GO:0005634">
    <property type="term" value="C:nucleus"/>
    <property type="evidence" value="ECO:0007669"/>
    <property type="project" value="UniProtKB-SubCell"/>
</dbReference>
<dbReference type="AlphaFoldDB" id="A0A9P7KQG7"/>
<dbReference type="Pfam" id="PF11951">
    <property type="entry name" value="Fungal_trans_2"/>
    <property type="match status" value="1"/>
</dbReference>
<feature type="domain" description="Zn(2)-C6 fungal-type" evidence="3">
    <location>
        <begin position="57"/>
        <end position="87"/>
    </location>
</feature>
<dbReference type="GO" id="GO:0008270">
    <property type="term" value="F:zinc ion binding"/>
    <property type="evidence" value="ECO:0007669"/>
    <property type="project" value="InterPro"/>
</dbReference>
<accession>A0A9P7KQG7</accession>
<keyword evidence="5" id="KW-1185">Reference proteome</keyword>
<organism evidence="4 5">
    <name type="scientific">Fusarium avenaceum</name>
    <dbReference type="NCBI Taxonomy" id="40199"/>
    <lineage>
        <taxon>Eukaryota</taxon>
        <taxon>Fungi</taxon>
        <taxon>Dikarya</taxon>
        <taxon>Ascomycota</taxon>
        <taxon>Pezizomycotina</taxon>
        <taxon>Sordariomycetes</taxon>
        <taxon>Hypocreomycetidae</taxon>
        <taxon>Hypocreales</taxon>
        <taxon>Nectriaceae</taxon>
        <taxon>Fusarium</taxon>
        <taxon>Fusarium tricinctum species complex</taxon>
    </lineage>
</organism>
<comment type="caution">
    <text evidence="4">The sequence shown here is derived from an EMBL/GenBank/DDBJ whole genome shotgun (WGS) entry which is preliminary data.</text>
</comment>
<dbReference type="Gene3D" id="4.10.240.10">
    <property type="entry name" value="Zn(2)-C6 fungal-type DNA-binding domain"/>
    <property type="match status" value="1"/>
</dbReference>
<dbReference type="PROSITE" id="PS00463">
    <property type="entry name" value="ZN2_CY6_FUNGAL_1"/>
    <property type="match status" value="1"/>
</dbReference>
<dbReference type="GO" id="GO:0000981">
    <property type="term" value="F:DNA-binding transcription factor activity, RNA polymerase II-specific"/>
    <property type="evidence" value="ECO:0007669"/>
    <property type="project" value="InterPro"/>
</dbReference>
<dbReference type="EMBL" id="JAGPUO010000006">
    <property type="protein sequence ID" value="KAG5662006.1"/>
    <property type="molecule type" value="Genomic_DNA"/>
</dbReference>
<evidence type="ECO:0000313" key="4">
    <source>
        <dbReference type="EMBL" id="KAG5662006.1"/>
    </source>
</evidence>
<dbReference type="PANTHER" id="PTHR37534">
    <property type="entry name" value="TRANSCRIPTIONAL ACTIVATOR PROTEIN UGA3"/>
    <property type="match status" value="1"/>
</dbReference>
<sequence>MPDASLHLSRIAGPVTAFAPWHVLLNLNLQIPLLIQSPHMAMSCKPPKARVRVVEGSCWPCKKRRIKCDLSKPTCSRCAKVGAACDYNQRLIRWSTRPAVTVPAIYRVTTHDEQLAGSLAVYEKRSLDYFHGRFWPLLSTASEPCAPPTMMALQHRVVLLATCVLADSHRWLQDGRNSRSILNVKRAECLAALRAEVDGCCSKEDGPLQTLLFAVLLLYFHDGFLECAQSSASTSSHRDGVLAIINQLGGMTTVLGTGQDPLHMMLSEFATTDLTHAMLTGHPPSFSPAIWEVVDRGPVWWGRDTQGYCSLSTVFQEISSMAFYLDTTSRMVEEFSIERIRIYEAALRPTYASLAVEDLSSPRSSPMDHPPIECDAESAQAFSMVRIFQHAALIYLYRAICGLPANHPLVQQHTQSCLDCIFSIQKPSKILNCAVLPMCIAGAHSQCPKQQKHVRGLAGFIYDEIRFASVHSVIAVLEDIWKRAPEEDMTWNEMFMNLNSQAIIL</sequence>
<proteinExistence type="predicted"/>
<dbReference type="SUPFAM" id="SSF57701">
    <property type="entry name" value="Zn2/Cys6 DNA-binding domain"/>
    <property type="match status" value="1"/>
</dbReference>
<evidence type="ECO:0000313" key="5">
    <source>
        <dbReference type="Proteomes" id="UP000782241"/>
    </source>
</evidence>
<dbReference type="SMART" id="SM00066">
    <property type="entry name" value="GAL4"/>
    <property type="match status" value="1"/>
</dbReference>
<evidence type="ECO:0000259" key="3">
    <source>
        <dbReference type="PROSITE" id="PS50048"/>
    </source>
</evidence>
<dbReference type="Pfam" id="PF00172">
    <property type="entry name" value="Zn_clus"/>
    <property type="match status" value="1"/>
</dbReference>
<dbReference type="InterPro" id="IPR036864">
    <property type="entry name" value="Zn2-C6_fun-type_DNA-bd_sf"/>
</dbReference>
<gene>
    <name evidence="4" type="ORF">KAF25_004245</name>
</gene>
<comment type="subcellular location">
    <subcellularLocation>
        <location evidence="1">Nucleus</location>
    </subcellularLocation>
</comment>
<dbReference type="InterPro" id="IPR021858">
    <property type="entry name" value="Fun_TF"/>
</dbReference>
<evidence type="ECO:0000256" key="1">
    <source>
        <dbReference type="ARBA" id="ARBA00004123"/>
    </source>
</evidence>
<dbReference type="InterPro" id="IPR001138">
    <property type="entry name" value="Zn2Cys6_DnaBD"/>
</dbReference>
<keyword evidence="2" id="KW-0539">Nucleus</keyword>
<dbReference type="Proteomes" id="UP000782241">
    <property type="component" value="Unassembled WGS sequence"/>
</dbReference>